<feature type="domain" description="HTH araC/xylS-type" evidence="4">
    <location>
        <begin position="162"/>
        <end position="261"/>
    </location>
</feature>
<dbReference type="Gene3D" id="1.10.10.60">
    <property type="entry name" value="Homeodomain-like"/>
    <property type="match status" value="1"/>
</dbReference>
<evidence type="ECO:0000256" key="1">
    <source>
        <dbReference type="ARBA" id="ARBA00023015"/>
    </source>
</evidence>
<dbReference type="SUPFAM" id="SSF46689">
    <property type="entry name" value="Homeodomain-like"/>
    <property type="match status" value="1"/>
</dbReference>
<dbReference type="Pfam" id="PF20240">
    <property type="entry name" value="DUF6597"/>
    <property type="match status" value="1"/>
</dbReference>
<dbReference type="Proteomes" id="UP000192917">
    <property type="component" value="Unassembled WGS sequence"/>
</dbReference>
<dbReference type="PANTHER" id="PTHR46796">
    <property type="entry name" value="HTH-TYPE TRANSCRIPTIONAL ACTIVATOR RHAS-RELATED"/>
    <property type="match status" value="1"/>
</dbReference>
<accession>A0A1Y6BVV5</accession>
<evidence type="ECO:0000256" key="2">
    <source>
        <dbReference type="ARBA" id="ARBA00023125"/>
    </source>
</evidence>
<dbReference type="InterPro" id="IPR046532">
    <property type="entry name" value="DUF6597"/>
</dbReference>
<evidence type="ECO:0000313" key="5">
    <source>
        <dbReference type="EMBL" id="SMF23584.1"/>
    </source>
</evidence>
<dbReference type="STRING" id="560819.SAMN05428998_10825"/>
<dbReference type="SMART" id="SM00342">
    <property type="entry name" value="HTH_ARAC"/>
    <property type="match status" value="1"/>
</dbReference>
<reference evidence="5 6" key="1">
    <citation type="submission" date="2017-04" db="EMBL/GenBank/DDBJ databases">
        <authorList>
            <person name="Afonso C.L."/>
            <person name="Miller P.J."/>
            <person name="Scott M.A."/>
            <person name="Spackman E."/>
            <person name="Goraichik I."/>
            <person name="Dimitrov K.M."/>
            <person name="Suarez D.L."/>
            <person name="Swayne D.E."/>
        </authorList>
    </citation>
    <scope>NUCLEOTIDE SEQUENCE [LARGE SCALE GENOMIC DNA]</scope>
    <source>
        <strain evidence="5 6">USBA 355</strain>
    </source>
</reference>
<dbReference type="InterPro" id="IPR009057">
    <property type="entry name" value="Homeodomain-like_sf"/>
</dbReference>
<evidence type="ECO:0000313" key="6">
    <source>
        <dbReference type="Proteomes" id="UP000192917"/>
    </source>
</evidence>
<name>A0A1Y6BVV5_9PROT</name>
<keyword evidence="2 5" id="KW-0238">DNA-binding</keyword>
<dbReference type="AlphaFoldDB" id="A0A1Y6BVV5"/>
<dbReference type="GO" id="GO:0043565">
    <property type="term" value="F:sequence-specific DNA binding"/>
    <property type="evidence" value="ECO:0007669"/>
    <property type="project" value="InterPro"/>
</dbReference>
<protein>
    <submittedName>
        <fullName evidence="5">AraC-type DNA-binding protein</fullName>
    </submittedName>
</protein>
<sequence>MSLRRPPLPALRPFVELVWASELPPPVRPVPRRERVLPTGALHPVFRLGETPLRLFRDLDDAVGEAVGCALVGGARASPYLKDLSRPEPSVGALLRPGAAAALLGVPAAPLSHTHTPLGLLWGEAAVEDLRGRLAEAPTAAARLALFERLLLARLAPRRGLDPLVAEALTGLHRLRPVARVAREAGVSQRHLARVFGEAVGLTPRTWGRMLRFGRTLERLSADPALPLADLAAAEGFADQAHLTREFRDLAGLTPGAYRRAAPRESRHVPI</sequence>
<evidence type="ECO:0000256" key="3">
    <source>
        <dbReference type="ARBA" id="ARBA00023163"/>
    </source>
</evidence>
<dbReference type="GO" id="GO:0003700">
    <property type="term" value="F:DNA-binding transcription factor activity"/>
    <property type="evidence" value="ECO:0007669"/>
    <property type="project" value="InterPro"/>
</dbReference>
<keyword evidence="6" id="KW-1185">Reference proteome</keyword>
<keyword evidence="1" id="KW-0805">Transcription regulation</keyword>
<dbReference type="InterPro" id="IPR018060">
    <property type="entry name" value="HTH_AraC"/>
</dbReference>
<evidence type="ECO:0000259" key="4">
    <source>
        <dbReference type="PROSITE" id="PS01124"/>
    </source>
</evidence>
<dbReference type="RefSeq" id="WP_085122920.1">
    <property type="nucleotide sequence ID" value="NZ_FWZX01000008.1"/>
</dbReference>
<dbReference type="Pfam" id="PF12833">
    <property type="entry name" value="HTH_18"/>
    <property type="match status" value="1"/>
</dbReference>
<proteinExistence type="predicted"/>
<dbReference type="InterPro" id="IPR050204">
    <property type="entry name" value="AraC_XylS_family_regulators"/>
</dbReference>
<keyword evidence="3" id="KW-0804">Transcription</keyword>
<organism evidence="5 6">
    <name type="scientific">Tistlia consotensis USBA 355</name>
    <dbReference type="NCBI Taxonomy" id="560819"/>
    <lineage>
        <taxon>Bacteria</taxon>
        <taxon>Pseudomonadati</taxon>
        <taxon>Pseudomonadota</taxon>
        <taxon>Alphaproteobacteria</taxon>
        <taxon>Rhodospirillales</taxon>
        <taxon>Rhodovibrionaceae</taxon>
        <taxon>Tistlia</taxon>
    </lineage>
</organism>
<dbReference type="PROSITE" id="PS01124">
    <property type="entry name" value="HTH_ARAC_FAMILY_2"/>
    <property type="match status" value="1"/>
</dbReference>
<gene>
    <name evidence="5" type="ORF">SAMN05428998_10825</name>
</gene>
<dbReference type="EMBL" id="FWZX01000008">
    <property type="protein sequence ID" value="SMF23584.1"/>
    <property type="molecule type" value="Genomic_DNA"/>
</dbReference>